<dbReference type="OrthoDB" id="7554769at2759"/>
<dbReference type="EMBL" id="GL447532">
    <property type="protein sequence ID" value="EFN86402.1"/>
    <property type="molecule type" value="Genomic_DNA"/>
</dbReference>
<evidence type="ECO:0000313" key="1">
    <source>
        <dbReference type="EMBL" id="EFN86402.1"/>
    </source>
</evidence>
<protein>
    <submittedName>
        <fullName evidence="1">Uncharacterized protein</fullName>
    </submittedName>
</protein>
<keyword evidence="2" id="KW-1185">Reference proteome</keyword>
<dbReference type="InParanoid" id="E2BD27"/>
<gene>
    <name evidence="1" type="ORF">EAI_08053</name>
</gene>
<sequence length="86" mass="9403">LSATVQEAAMKILGFSVKSRNLKGTHVKILRDAAAAIATGTNLMAKYIAKDKCGENLDIIEELKVENSSLKTSLNDVKRELEEVKE</sequence>
<feature type="non-terminal residue" evidence="1">
    <location>
        <position position="1"/>
    </location>
</feature>
<organism evidence="2">
    <name type="scientific">Harpegnathos saltator</name>
    <name type="common">Jerdon's jumping ant</name>
    <dbReference type="NCBI Taxonomy" id="610380"/>
    <lineage>
        <taxon>Eukaryota</taxon>
        <taxon>Metazoa</taxon>
        <taxon>Ecdysozoa</taxon>
        <taxon>Arthropoda</taxon>
        <taxon>Hexapoda</taxon>
        <taxon>Insecta</taxon>
        <taxon>Pterygota</taxon>
        <taxon>Neoptera</taxon>
        <taxon>Endopterygota</taxon>
        <taxon>Hymenoptera</taxon>
        <taxon>Apocrita</taxon>
        <taxon>Aculeata</taxon>
        <taxon>Formicoidea</taxon>
        <taxon>Formicidae</taxon>
        <taxon>Ponerinae</taxon>
        <taxon>Ponerini</taxon>
        <taxon>Harpegnathos</taxon>
    </lineage>
</organism>
<evidence type="ECO:0000313" key="2">
    <source>
        <dbReference type="Proteomes" id="UP000008237"/>
    </source>
</evidence>
<accession>E2BD27</accession>
<reference evidence="1 2" key="1">
    <citation type="journal article" date="2010" name="Science">
        <title>Genomic comparison of the ants Camponotus floridanus and Harpegnathos saltator.</title>
        <authorList>
            <person name="Bonasio R."/>
            <person name="Zhang G."/>
            <person name="Ye C."/>
            <person name="Mutti N.S."/>
            <person name="Fang X."/>
            <person name="Qin N."/>
            <person name="Donahue G."/>
            <person name="Yang P."/>
            <person name="Li Q."/>
            <person name="Li C."/>
            <person name="Zhang P."/>
            <person name="Huang Z."/>
            <person name="Berger S.L."/>
            <person name="Reinberg D."/>
            <person name="Wang J."/>
            <person name="Liebig J."/>
        </authorList>
    </citation>
    <scope>NUCLEOTIDE SEQUENCE [LARGE SCALE GENOMIC DNA]</scope>
    <source>
        <strain evidence="1 2">R22 G/1</strain>
    </source>
</reference>
<feature type="non-terminal residue" evidence="1">
    <location>
        <position position="86"/>
    </location>
</feature>
<name>E2BD27_HARSA</name>
<dbReference type="Proteomes" id="UP000008237">
    <property type="component" value="Unassembled WGS sequence"/>
</dbReference>
<dbReference type="AlphaFoldDB" id="E2BD27"/>
<proteinExistence type="predicted"/>